<evidence type="ECO:0000313" key="3">
    <source>
        <dbReference type="Proteomes" id="UP000007845"/>
    </source>
</evidence>
<dbReference type="STRING" id="641491.DND132_2473"/>
<dbReference type="RefSeq" id="WP_014323102.1">
    <property type="nucleotide sequence ID" value="NC_016803.1"/>
</dbReference>
<dbReference type="Proteomes" id="UP000007845">
    <property type="component" value="Chromosome"/>
</dbReference>
<feature type="chain" id="PRO_5003255340" evidence="1">
    <location>
        <begin position="24"/>
        <end position="124"/>
    </location>
</feature>
<reference evidence="2 3" key="1">
    <citation type="journal article" date="2011" name="J. Bacteriol.">
        <title>Genome sequence of the mercury-methylating strain Desulfovibrio desulfuricans ND132.</title>
        <authorList>
            <person name="Brown S.D."/>
            <person name="Gilmour C.C."/>
            <person name="Kucken A.M."/>
            <person name="Wall J.D."/>
            <person name="Elias D.A."/>
            <person name="Brandt C.C."/>
            <person name="Podar M."/>
            <person name="Chertkov O."/>
            <person name="Held B."/>
            <person name="Bruce D.C."/>
            <person name="Detter J.C."/>
            <person name="Tapia R."/>
            <person name="Han C.S."/>
            <person name="Goodwin L.A."/>
            <person name="Cheng J.F."/>
            <person name="Pitluck S."/>
            <person name="Woyke T."/>
            <person name="Mikhailova N."/>
            <person name="Ivanova N.N."/>
            <person name="Han J."/>
            <person name="Lucas S."/>
            <person name="Lapidus A.L."/>
            <person name="Land M.L."/>
            <person name="Hauser L.J."/>
            <person name="Palumbo A.V."/>
        </authorList>
    </citation>
    <scope>NUCLEOTIDE SEQUENCE [LARGE SCALE GENOMIC DNA]</scope>
    <source>
        <strain evidence="2 3">ND132</strain>
    </source>
</reference>
<keyword evidence="3" id="KW-1185">Reference proteome</keyword>
<organism evidence="2 3">
    <name type="scientific">Pseudodesulfovibrio mercurii</name>
    <dbReference type="NCBI Taxonomy" id="641491"/>
    <lineage>
        <taxon>Bacteria</taxon>
        <taxon>Pseudomonadati</taxon>
        <taxon>Thermodesulfobacteriota</taxon>
        <taxon>Desulfovibrionia</taxon>
        <taxon>Desulfovibrionales</taxon>
        <taxon>Desulfovibrionaceae</taxon>
    </lineage>
</organism>
<evidence type="ECO:0000256" key="1">
    <source>
        <dbReference type="SAM" id="SignalP"/>
    </source>
</evidence>
<dbReference type="AlphaFoldDB" id="F0JCJ6"/>
<accession>F0JCJ6</accession>
<dbReference type="HOGENOM" id="CLU_2000208_0_0_7"/>
<proteinExistence type="predicted"/>
<protein>
    <submittedName>
        <fullName evidence="2">Uncharacterized protein</fullName>
    </submittedName>
</protein>
<feature type="signal peptide" evidence="1">
    <location>
        <begin position="1"/>
        <end position="23"/>
    </location>
</feature>
<dbReference type="KEGG" id="ddn:DND132_2473"/>
<sequence precursor="true">MKKTCITIILALFAALIATSALADEGWWKDKWRREYHQATVTVIVDGLRDTPAATRNRHTLEMIRLEMQLSAVGEVGDTFYGDASTSGDPDLFASEILMGFLKTKGVEISPEAFFVGRTFHMDD</sequence>
<gene>
    <name evidence="2" type="ORF">DND132_2473</name>
</gene>
<dbReference type="EMBL" id="CP003220">
    <property type="protein sequence ID" value="EGB15676.1"/>
    <property type="molecule type" value="Genomic_DNA"/>
</dbReference>
<keyword evidence="1" id="KW-0732">Signal</keyword>
<name>F0JCJ6_9BACT</name>
<evidence type="ECO:0000313" key="2">
    <source>
        <dbReference type="EMBL" id="EGB15676.1"/>
    </source>
</evidence>